<dbReference type="GO" id="GO:0051536">
    <property type="term" value="F:iron-sulfur cluster binding"/>
    <property type="evidence" value="ECO:0007669"/>
    <property type="project" value="UniProtKB-KW"/>
</dbReference>
<dbReference type="InterPro" id="IPR010014">
    <property type="entry name" value="DHP2"/>
</dbReference>
<evidence type="ECO:0000256" key="7">
    <source>
        <dbReference type="ARBA" id="ARBA00023014"/>
    </source>
</evidence>
<keyword evidence="7 9" id="KW-0411">Iron-sulfur</keyword>
<keyword evidence="11" id="KW-1185">Reference proteome</keyword>
<evidence type="ECO:0000256" key="1">
    <source>
        <dbReference type="ARBA" id="ARBA00001966"/>
    </source>
</evidence>
<dbReference type="GO" id="GO:0017183">
    <property type="term" value="P:protein histidyl modification to diphthamide"/>
    <property type="evidence" value="ECO:0007669"/>
    <property type="project" value="UniProtKB-UniPathway"/>
</dbReference>
<name>H3CTM0_TETNG</name>
<reference evidence="10" key="2">
    <citation type="submission" date="2025-08" db="UniProtKB">
        <authorList>
            <consortium name="Ensembl"/>
        </authorList>
    </citation>
    <scope>IDENTIFICATION</scope>
</reference>
<evidence type="ECO:0000313" key="10">
    <source>
        <dbReference type="Ensembl" id="ENSTNIP00000011604.1"/>
    </source>
</evidence>
<dbReference type="NCBIfam" id="TIGR00322">
    <property type="entry name" value="diphth2_R"/>
    <property type="match status" value="1"/>
</dbReference>
<dbReference type="InterPro" id="IPR042263">
    <property type="entry name" value="DPH1/DPH2_1"/>
</dbReference>
<comment type="similarity">
    <text evidence="3 9">Belongs to the DPH1/DPH2 family. DPH2 subfamily.</text>
</comment>
<dbReference type="SFLD" id="SFLDF00408">
    <property type="entry name" value="Diphthamide_biosynthesis_famil"/>
    <property type="match status" value="1"/>
</dbReference>
<dbReference type="GO" id="GO:0090560">
    <property type="term" value="F:2-(3-amino-3-carboxypropyl)histidine synthase activity"/>
    <property type="evidence" value="ECO:0007669"/>
    <property type="project" value="InterPro"/>
</dbReference>
<dbReference type="Proteomes" id="UP000007303">
    <property type="component" value="Unassembled WGS sequence"/>
</dbReference>
<dbReference type="FunCoup" id="H3CTM0">
    <property type="interactions" value="1290"/>
</dbReference>
<dbReference type="GO" id="GO:0046872">
    <property type="term" value="F:metal ion binding"/>
    <property type="evidence" value="ECO:0007669"/>
    <property type="project" value="UniProtKB-KW"/>
</dbReference>
<protein>
    <recommendedName>
        <fullName evidence="4 9">2-(3-amino-3-carboxypropyl)histidine synthase subunit 2</fullName>
    </recommendedName>
</protein>
<dbReference type="PANTHER" id="PTHR10762:SF2">
    <property type="entry name" value="2-(3-AMINO-3-CARBOXYPROPYL)HISTIDINE SYNTHASE SUBUNIT 2"/>
    <property type="match status" value="1"/>
</dbReference>
<proteinExistence type="inferred from homology"/>
<dbReference type="InterPro" id="IPR042265">
    <property type="entry name" value="DPH1/DPH2_3"/>
</dbReference>
<dbReference type="HOGENOM" id="CLU_015210_0_0_1"/>
<dbReference type="InParanoid" id="H3CTM0"/>
<comment type="cofactor">
    <cofactor evidence="1">
        <name>[4Fe-4S] cluster</name>
        <dbReference type="ChEBI" id="CHEBI:49883"/>
    </cofactor>
</comment>
<organism evidence="10 11">
    <name type="scientific">Tetraodon nigroviridis</name>
    <name type="common">Spotted green pufferfish</name>
    <name type="synonym">Chelonodon nigroviridis</name>
    <dbReference type="NCBI Taxonomy" id="99883"/>
    <lineage>
        <taxon>Eukaryota</taxon>
        <taxon>Metazoa</taxon>
        <taxon>Chordata</taxon>
        <taxon>Craniata</taxon>
        <taxon>Vertebrata</taxon>
        <taxon>Euteleostomi</taxon>
        <taxon>Actinopterygii</taxon>
        <taxon>Neopterygii</taxon>
        <taxon>Teleostei</taxon>
        <taxon>Neoteleostei</taxon>
        <taxon>Acanthomorphata</taxon>
        <taxon>Eupercaria</taxon>
        <taxon>Tetraodontiformes</taxon>
        <taxon>Tetradontoidea</taxon>
        <taxon>Tetraodontidae</taxon>
        <taxon>Tetraodon</taxon>
    </lineage>
</organism>
<accession>H3CTM0</accession>
<dbReference type="STRING" id="99883.ENSTNIP00000011604"/>
<reference evidence="10" key="3">
    <citation type="submission" date="2025-09" db="UniProtKB">
        <authorList>
            <consortium name="Ensembl"/>
        </authorList>
    </citation>
    <scope>IDENTIFICATION</scope>
</reference>
<dbReference type="NCBIfam" id="TIGR00272">
    <property type="entry name" value="DPH2"/>
    <property type="match status" value="1"/>
</dbReference>
<evidence type="ECO:0000256" key="4">
    <source>
        <dbReference type="ARBA" id="ARBA00021914"/>
    </source>
</evidence>
<dbReference type="Ensembl" id="ENSTNIT00000011791.1">
    <property type="protein sequence ID" value="ENSTNIP00000011604.1"/>
    <property type="gene ID" value="ENSTNIG00000008756.1"/>
</dbReference>
<evidence type="ECO:0000256" key="9">
    <source>
        <dbReference type="RuleBase" id="RU364133"/>
    </source>
</evidence>
<dbReference type="Gene3D" id="3.40.50.11860">
    <property type="entry name" value="Diphthamide synthesis DPH1/DPH2 domain 3"/>
    <property type="match status" value="1"/>
</dbReference>
<dbReference type="PANTHER" id="PTHR10762">
    <property type="entry name" value="DIPHTHAMIDE BIOSYNTHESIS PROTEIN"/>
    <property type="match status" value="1"/>
</dbReference>
<reference evidence="11" key="1">
    <citation type="journal article" date="2004" name="Nature">
        <title>Genome duplication in the teleost fish Tetraodon nigroviridis reveals the early vertebrate proto-karyotype.</title>
        <authorList>
            <person name="Jaillon O."/>
            <person name="Aury J.-M."/>
            <person name="Brunet F."/>
            <person name="Petit J.-L."/>
            <person name="Stange-Thomann N."/>
            <person name="Mauceli E."/>
            <person name="Bouneau L."/>
            <person name="Fischer C."/>
            <person name="Ozouf-Costaz C."/>
            <person name="Bernot A."/>
            <person name="Nicaud S."/>
            <person name="Jaffe D."/>
            <person name="Fisher S."/>
            <person name="Lutfalla G."/>
            <person name="Dossat C."/>
            <person name="Segurens B."/>
            <person name="Dasilva C."/>
            <person name="Salanoubat M."/>
            <person name="Levy M."/>
            <person name="Boudet N."/>
            <person name="Castellano S."/>
            <person name="Anthouard V."/>
            <person name="Jubin C."/>
            <person name="Castelli V."/>
            <person name="Katinka M."/>
            <person name="Vacherie B."/>
            <person name="Biemont C."/>
            <person name="Skalli Z."/>
            <person name="Cattolico L."/>
            <person name="Poulain J."/>
            <person name="De Berardinis V."/>
            <person name="Cruaud C."/>
            <person name="Duprat S."/>
            <person name="Brottier P."/>
            <person name="Coutanceau J.-P."/>
            <person name="Gouzy J."/>
            <person name="Parra G."/>
            <person name="Lardier G."/>
            <person name="Chapple C."/>
            <person name="McKernan K.J."/>
            <person name="McEwan P."/>
            <person name="Bosak S."/>
            <person name="Kellis M."/>
            <person name="Volff J.-N."/>
            <person name="Guigo R."/>
            <person name="Zody M.C."/>
            <person name="Mesirov J."/>
            <person name="Lindblad-Toh K."/>
            <person name="Birren B."/>
            <person name="Nusbaum C."/>
            <person name="Kahn D."/>
            <person name="Robinson-Rechavi M."/>
            <person name="Laudet V."/>
            <person name="Schachter V."/>
            <person name="Quetier F."/>
            <person name="Saurin W."/>
            <person name="Scarpelli C."/>
            <person name="Wincker P."/>
            <person name="Lander E.S."/>
            <person name="Weissenbach J."/>
            <person name="Roest Crollius H."/>
        </authorList>
    </citation>
    <scope>NUCLEOTIDE SEQUENCE [LARGE SCALE GENOMIC DNA]</scope>
</reference>
<dbReference type="SFLD" id="SFLDS00032">
    <property type="entry name" value="Radical_SAM_3-amino-3-carboxyp"/>
    <property type="match status" value="1"/>
</dbReference>
<sequence length="477" mass="53028">MSDAFSSASETAILRVVNVTSKTNSPVEKLQELYQIKESCDFINEGKFEKVALQFPDELLVDSVAVAQQIEDNTHAKTYILADTSYGSCCVDEVAAEHVGADCIVHYGSACLSPSNRLPLMYVFERRPLDLEKCTSAFRELYPDTQSQIILLYDVNYVHAIDDLGTLLSPDYPNLVISELLVEAGPGCTHNRTRRPSDSFGRRFFLKTGLSLTDYSMFYVGEEGATLRNFMMTWNRCSFSSFNPKTMSGRTESVSINRALMKRYYAIERAKDARVVGILVGTLGVADYLHIIQQLKETLHRAGKKSYMFAMGKINVAKLANFLEIDIYVLIACPENSLLDSSEFYKPVVTPFEMDVACNKARDWSEEYVTDFRRLLPGGQSHVPLADQEDDEPDVSLITGAMRSRNLLASEPAEPPCGSSVVLRNQTTTVASARSAASFLAERSWRGLEQKFGETAVVKAAEGRRGIAIAYEEEGTS</sequence>
<evidence type="ECO:0000256" key="3">
    <source>
        <dbReference type="ARBA" id="ARBA00006179"/>
    </source>
</evidence>
<dbReference type="GeneTree" id="ENSGT00940000153694"/>
<dbReference type="FunFam" id="3.40.50.11860:FF:000001">
    <property type="entry name" value="2-(3-amino-3-carboxypropyl)histidine synthase subunit 2"/>
    <property type="match status" value="1"/>
</dbReference>
<dbReference type="FunFam" id="3.40.50.11840:FF:000002">
    <property type="entry name" value="2-(3-amino-3-carboxypropyl)histidine synthase subunit 2"/>
    <property type="match status" value="1"/>
</dbReference>
<evidence type="ECO:0000256" key="6">
    <source>
        <dbReference type="ARBA" id="ARBA00023004"/>
    </source>
</evidence>
<evidence type="ECO:0000313" key="11">
    <source>
        <dbReference type="Proteomes" id="UP000007303"/>
    </source>
</evidence>
<comment type="function">
    <text evidence="8 9">Required for the first step of diphthamide biosynthesis, a post-translational modification of histidine which occurs in elongation factor 2. DPH1 and DPH2 transfer a 3-amino-3-carboxypropyl (ACP) group from S-adenosyl-L-methionine (SAM) to a histidine residue, the reaction is assisted by a reduction system comprising DPH3 and a NADH-dependent reductase. Facilitates the reduction of the catalytic iron-sulfur cluster found in the DPH1 subunit.</text>
</comment>
<dbReference type="UniPathway" id="UPA00559"/>
<keyword evidence="6 9" id="KW-0408">Iron</keyword>
<comment type="pathway">
    <text evidence="2 9">Protein modification; peptidyl-diphthamide biosynthesis.</text>
</comment>
<dbReference type="Pfam" id="PF01866">
    <property type="entry name" value="Diphthamide_syn"/>
    <property type="match status" value="1"/>
</dbReference>
<evidence type="ECO:0000256" key="8">
    <source>
        <dbReference type="ARBA" id="ARBA00045159"/>
    </source>
</evidence>
<dbReference type="AlphaFoldDB" id="H3CTM0"/>
<dbReference type="Gene3D" id="3.40.50.11840">
    <property type="entry name" value="Diphthamide synthesis DPH1/DPH2 domain 1"/>
    <property type="match status" value="1"/>
</dbReference>
<dbReference type="SFLD" id="SFLDG01121">
    <property type="entry name" value="Diphthamide_biosynthesis"/>
    <property type="match status" value="1"/>
</dbReference>
<evidence type="ECO:0000256" key="2">
    <source>
        <dbReference type="ARBA" id="ARBA00005156"/>
    </source>
</evidence>
<keyword evidence="5 9" id="KW-0479">Metal-binding</keyword>
<evidence type="ECO:0000256" key="5">
    <source>
        <dbReference type="ARBA" id="ARBA00022723"/>
    </source>
</evidence>
<dbReference type="OMA" id="QIWNENH"/>
<dbReference type="InterPro" id="IPR016435">
    <property type="entry name" value="DPH1/DPH2"/>
</dbReference>